<dbReference type="Gene3D" id="2.130.10.10">
    <property type="entry name" value="YVTN repeat-like/Quinoprotein amine dehydrogenase"/>
    <property type="match status" value="1"/>
</dbReference>
<comment type="caution">
    <text evidence="4">The sequence shown here is derived from an EMBL/GenBank/DDBJ whole genome shotgun (WGS) entry which is preliminary data.</text>
</comment>
<organism evidence="4 5">
    <name type="scientific">Acinetobacter pollinis</name>
    <dbReference type="NCBI Taxonomy" id="2605270"/>
    <lineage>
        <taxon>Bacteria</taxon>
        <taxon>Pseudomonadati</taxon>
        <taxon>Pseudomonadota</taxon>
        <taxon>Gammaproteobacteria</taxon>
        <taxon>Moraxellales</taxon>
        <taxon>Moraxellaceae</taxon>
        <taxon>Acinetobacter</taxon>
    </lineage>
</organism>
<dbReference type="InterPro" id="IPR019405">
    <property type="entry name" value="Lactonase_7-beta_prop"/>
</dbReference>
<reference evidence="4 5" key="1">
    <citation type="submission" date="2019-08" db="EMBL/GenBank/DDBJ databases">
        <title>Five species of Acinetobacter isolated from floral nectar and animal pollinators.</title>
        <authorList>
            <person name="Hendry T.A."/>
        </authorList>
    </citation>
    <scope>NUCLEOTIDE SEQUENCE [LARGE SCALE GENOMIC DNA]</scope>
    <source>
        <strain evidence="4 5">MD18.27</strain>
    </source>
</reference>
<evidence type="ECO:0000313" key="4">
    <source>
        <dbReference type="EMBL" id="MEB5477426.1"/>
    </source>
</evidence>
<dbReference type="PANTHER" id="PTHR30344:SF1">
    <property type="entry name" value="6-PHOSPHOGLUCONOLACTONASE"/>
    <property type="match status" value="1"/>
</dbReference>
<keyword evidence="2" id="KW-0119">Carbohydrate metabolism</keyword>
<dbReference type="EMBL" id="VTDN01000008">
    <property type="protein sequence ID" value="MEB5477426.1"/>
    <property type="molecule type" value="Genomic_DNA"/>
</dbReference>
<proteinExistence type="inferred from homology"/>
<keyword evidence="5" id="KW-1185">Reference proteome</keyword>
<dbReference type="InterPro" id="IPR015943">
    <property type="entry name" value="WD40/YVTN_repeat-like_dom_sf"/>
</dbReference>
<comment type="similarity">
    <text evidence="1">Belongs to the cycloisomerase 2 family.</text>
</comment>
<dbReference type="InterPro" id="IPR011048">
    <property type="entry name" value="Haem_d1_sf"/>
</dbReference>
<protein>
    <submittedName>
        <fullName evidence="4">Lactonase family protein</fullName>
    </submittedName>
</protein>
<dbReference type="InterPro" id="IPR050282">
    <property type="entry name" value="Cycloisomerase_2"/>
</dbReference>
<sequence>MIQKMNKFAAALSLCLPLLYSNMSFAENRTMIPEQKFLVGTWSGMPETAKLSKDFASQGVYTVKLNSDGTMLPLSELKMKDPSWITFSKDYKFAYITNEMEEGTVTAVAVGKDGQLKEINHVKSLGDHPTHSALSVDGKFLAVANYSVGPNKSGVSVLPILANGGLGEVAQNIKFLDGSGVIEGRQDSGHAHSVTFTPDGKTLYVADLGADVVKAYDYQPNEKQPLRANTALDLHFAKGSGPRHMVFSANGKFAYVTTEMSAEVIVFERIGKKFIQVQKQSLAVKDHESHKSASGLIFSPDNKFLYVGNRKEVNEIISYKVDGVSGKLSLVGRYTSGGVEPRAFSMDKTGEYLLISNVHSHTVSEFKRNKETGALTPTRIALQIGQPTDIKFFE</sequence>
<dbReference type="PANTHER" id="PTHR30344">
    <property type="entry name" value="6-PHOSPHOGLUCONOLACTONASE-RELATED"/>
    <property type="match status" value="1"/>
</dbReference>
<keyword evidence="3" id="KW-0732">Signal</keyword>
<keyword evidence="2" id="KW-0313">Glucose metabolism</keyword>
<dbReference type="Pfam" id="PF10282">
    <property type="entry name" value="Lactonase"/>
    <property type="match status" value="1"/>
</dbReference>
<dbReference type="Proteomes" id="UP001339883">
    <property type="component" value="Unassembled WGS sequence"/>
</dbReference>
<dbReference type="SUPFAM" id="SSF51004">
    <property type="entry name" value="C-terminal (heme d1) domain of cytochrome cd1-nitrite reductase"/>
    <property type="match status" value="1"/>
</dbReference>
<evidence type="ECO:0000256" key="3">
    <source>
        <dbReference type="SAM" id="SignalP"/>
    </source>
</evidence>
<evidence type="ECO:0000256" key="2">
    <source>
        <dbReference type="ARBA" id="ARBA00022526"/>
    </source>
</evidence>
<feature type="signal peptide" evidence="3">
    <location>
        <begin position="1"/>
        <end position="26"/>
    </location>
</feature>
<gene>
    <name evidence="4" type="ORF">I2F25_10275</name>
</gene>
<accession>A0ABU6DVC7</accession>
<evidence type="ECO:0000256" key="1">
    <source>
        <dbReference type="ARBA" id="ARBA00005564"/>
    </source>
</evidence>
<feature type="chain" id="PRO_5045649005" evidence="3">
    <location>
        <begin position="27"/>
        <end position="394"/>
    </location>
</feature>
<evidence type="ECO:0000313" key="5">
    <source>
        <dbReference type="Proteomes" id="UP001339883"/>
    </source>
</evidence>
<name>A0ABU6DVC7_9GAMM</name>